<accession>A0ABS1R879</accession>
<keyword evidence="3" id="KW-1185">Reference proteome</keyword>
<evidence type="ECO:0000256" key="1">
    <source>
        <dbReference type="SAM" id="SignalP"/>
    </source>
</evidence>
<feature type="signal peptide" evidence="1">
    <location>
        <begin position="1"/>
        <end position="21"/>
    </location>
</feature>
<dbReference type="Proteomes" id="UP000625283">
    <property type="component" value="Unassembled WGS sequence"/>
</dbReference>
<protein>
    <submittedName>
        <fullName evidence="2">G-D-S-L family lipolytic protein</fullName>
    </submittedName>
</protein>
<dbReference type="RefSeq" id="WP_202104617.1">
    <property type="nucleotide sequence ID" value="NZ_JAERTY010000011.1"/>
</dbReference>
<dbReference type="InterPro" id="IPR051532">
    <property type="entry name" value="Ester_Hydrolysis_Enzymes"/>
</dbReference>
<dbReference type="SUPFAM" id="SSF52266">
    <property type="entry name" value="SGNH hydrolase"/>
    <property type="match status" value="1"/>
</dbReference>
<dbReference type="PANTHER" id="PTHR30383">
    <property type="entry name" value="THIOESTERASE 1/PROTEASE 1/LYSOPHOSPHOLIPASE L1"/>
    <property type="match status" value="1"/>
</dbReference>
<dbReference type="InterPro" id="IPR036514">
    <property type="entry name" value="SGNH_hydro_sf"/>
</dbReference>
<reference evidence="2 3" key="1">
    <citation type="submission" date="2021-01" db="EMBL/GenBank/DDBJ databases">
        <title>C459-1 draft genome sequence.</title>
        <authorList>
            <person name="Zhang X.-F."/>
        </authorList>
    </citation>
    <scope>NUCLEOTIDE SEQUENCE [LARGE SCALE GENOMIC DNA]</scope>
    <source>
        <strain evidence="3">C459-1</strain>
    </source>
</reference>
<feature type="chain" id="PRO_5045480601" evidence="1">
    <location>
        <begin position="22"/>
        <end position="444"/>
    </location>
</feature>
<dbReference type="PROSITE" id="PS51257">
    <property type="entry name" value="PROKAR_LIPOPROTEIN"/>
    <property type="match status" value="1"/>
</dbReference>
<organism evidence="2 3">
    <name type="scientific">Sphingobacterium faecale</name>
    <dbReference type="NCBI Taxonomy" id="2803775"/>
    <lineage>
        <taxon>Bacteria</taxon>
        <taxon>Pseudomonadati</taxon>
        <taxon>Bacteroidota</taxon>
        <taxon>Sphingobacteriia</taxon>
        <taxon>Sphingobacteriales</taxon>
        <taxon>Sphingobacteriaceae</taxon>
        <taxon>Sphingobacterium</taxon>
    </lineage>
</organism>
<sequence>MKRFRKNIKLYISLISCGIAASCAPKIDNAKPIENTSASKADFSKYIAIGNSLTAGFADGGLYLEGQQLAFPVMIAEKMKAQGGGEFKSPFFTESQSNGSGYIRLKALVNGQPVTEEVTDKLAVRGLSPLDKPLYTKYTDEINNLGVPGMRLDMVDLKGLGSPLGNAYFERLLPDDAATTTYRQFATSKNHTFFSFSLGNNDALGYATNGGVVKPDGTSTLTDIVKFETNLKAFIKDLTGNKQKKGVIATIPDVSAVPFLTTVTRQALLQAANTASAAQGGPPVEALFITTKAGTRPATDNDLFVLPFASSGLLGKLNDQNIPYGLHPYNPIESQYVLDETEVAEVKTRIDQYNNMIREVAKDNDLALADIHAFLNKVKNGYVYNGVIISNKYITGNVFSLDGVHLTPMGYAIMANIFIEAINAKYGSQLDKVDAMKYRGVKMP</sequence>
<evidence type="ECO:0000313" key="3">
    <source>
        <dbReference type="Proteomes" id="UP000625283"/>
    </source>
</evidence>
<dbReference type="EMBL" id="JAERTY010000011">
    <property type="protein sequence ID" value="MBL1410930.1"/>
    <property type="molecule type" value="Genomic_DNA"/>
</dbReference>
<dbReference type="Gene3D" id="3.40.50.1110">
    <property type="entry name" value="SGNH hydrolase"/>
    <property type="match status" value="1"/>
</dbReference>
<name>A0ABS1R879_9SPHI</name>
<dbReference type="InterPro" id="IPR001087">
    <property type="entry name" value="GDSL"/>
</dbReference>
<proteinExistence type="predicted"/>
<dbReference type="Pfam" id="PF00657">
    <property type="entry name" value="Lipase_GDSL"/>
    <property type="match status" value="1"/>
</dbReference>
<gene>
    <name evidence="2" type="ORF">JKG61_19385</name>
</gene>
<evidence type="ECO:0000313" key="2">
    <source>
        <dbReference type="EMBL" id="MBL1410930.1"/>
    </source>
</evidence>
<comment type="caution">
    <text evidence="2">The sequence shown here is derived from an EMBL/GenBank/DDBJ whole genome shotgun (WGS) entry which is preliminary data.</text>
</comment>
<dbReference type="PANTHER" id="PTHR30383:SF5">
    <property type="entry name" value="SGNH HYDROLASE-TYPE ESTERASE DOMAIN-CONTAINING PROTEIN"/>
    <property type="match status" value="1"/>
</dbReference>
<keyword evidence="1" id="KW-0732">Signal</keyword>